<protein>
    <submittedName>
        <fullName evidence="3">Uncharacterized protein</fullName>
    </submittedName>
</protein>
<keyword evidence="4" id="KW-1185">Reference proteome</keyword>
<name>A0A418YM61_9SPHN</name>
<dbReference type="Proteomes" id="UP000283469">
    <property type="component" value="Unassembled WGS sequence"/>
</dbReference>
<dbReference type="EMBL" id="QVRA01000030">
    <property type="protein sequence ID" value="RJG52231.1"/>
    <property type="molecule type" value="Genomic_DNA"/>
</dbReference>
<comment type="caution">
    <text evidence="3">The sequence shown here is derived from an EMBL/GenBank/DDBJ whole genome shotgun (WGS) entry which is preliminary data.</text>
</comment>
<keyword evidence="2" id="KW-0472">Membrane</keyword>
<keyword evidence="2" id="KW-1133">Transmembrane helix</keyword>
<accession>A0A418YM61</accession>
<dbReference type="AlphaFoldDB" id="A0A418YM61"/>
<feature type="region of interest" description="Disordered" evidence="1">
    <location>
        <begin position="1"/>
        <end position="52"/>
    </location>
</feature>
<evidence type="ECO:0000256" key="1">
    <source>
        <dbReference type="SAM" id="MobiDB-lite"/>
    </source>
</evidence>
<organism evidence="3 4">
    <name type="scientific">Sphingobium terrigena</name>
    <dbReference type="NCBI Taxonomy" id="2304063"/>
    <lineage>
        <taxon>Bacteria</taxon>
        <taxon>Pseudomonadati</taxon>
        <taxon>Pseudomonadota</taxon>
        <taxon>Alphaproteobacteria</taxon>
        <taxon>Sphingomonadales</taxon>
        <taxon>Sphingomonadaceae</taxon>
        <taxon>Sphingobium</taxon>
    </lineage>
</organism>
<sequence>MAEDPRVNAHNDRTRIERENAEREAIAKAGRKSRDAMQRQIEADGRKLQDGNGTKSGCSVVVIALLGIPAALSAAYRIIA</sequence>
<proteinExistence type="predicted"/>
<keyword evidence="2" id="KW-0812">Transmembrane</keyword>
<dbReference type="RefSeq" id="WP_119749770.1">
    <property type="nucleotide sequence ID" value="NZ_QVRA01000030.1"/>
</dbReference>
<evidence type="ECO:0000256" key="2">
    <source>
        <dbReference type="SAM" id="Phobius"/>
    </source>
</evidence>
<evidence type="ECO:0000313" key="4">
    <source>
        <dbReference type="Proteomes" id="UP000283469"/>
    </source>
</evidence>
<feature type="transmembrane region" description="Helical" evidence="2">
    <location>
        <begin position="56"/>
        <end position="79"/>
    </location>
</feature>
<reference evidence="3 4" key="1">
    <citation type="submission" date="2018-08" db="EMBL/GenBank/DDBJ databases">
        <title>Sphingobium sp. EO9.</title>
        <authorList>
            <person name="Park Y."/>
            <person name="Kim K.H."/>
            <person name="Jeon C.O."/>
        </authorList>
    </citation>
    <scope>NUCLEOTIDE SEQUENCE [LARGE SCALE GENOMIC DNA]</scope>
    <source>
        <strain evidence="3 4">EO9</strain>
    </source>
</reference>
<evidence type="ECO:0000313" key="3">
    <source>
        <dbReference type="EMBL" id="RJG52231.1"/>
    </source>
</evidence>
<feature type="compositionally biased region" description="Basic and acidic residues" evidence="1">
    <location>
        <begin position="1"/>
        <end position="49"/>
    </location>
</feature>
<gene>
    <name evidence="3" type="ORF">D0Z70_20850</name>
</gene>